<proteinExistence type="predicted"/>
<organism evidence="1">
    <name type="scientific">Actinobacteria phage HS02</name>
    <dbReference type="NCBI Taxonomy" id="3056388"/>
    <lineage>
        <taxon>Viruses</taxon>
    </lineage>
</organism>
<sequence length="108" mass="12118">MSNQDQAARVIEYGATRDLLPIQIAMLLSMFNLLAPDLPEPSRGMDTSGAVWYLPGPIGDIRRMREHIVIFGHDYNEQSFRLVLNEVEADTIARTILAAAQYAEQEKA</sequence>
<reference evidence="1" key="1">
    <citation type="submission" date="2023-04" db="EMBL/GenBank/DDBJ databases">
        <title>The human skin virome in hidradenitis suppurativa patients.</title>
        <authorList>
            <person name="Jansen D."/>
        </authorList>
    </citation>
    <scope>NUCLEOTIDE SEQUENCE</scope>
    <source>
        <strain evidence="1">VC1_JansenPhageB</strain>
    </source>
</reference>
<name>A0AA50AC99_9VIRU</name>
<accession>A0AA50AC99</accession>
<protein>
    <submittedName>
        <fullName evidence="1">Uncharacterized protein</fullName>
    </submittedName>
</protein>
<evidence type="ECO:0000313" key="1">
    <source>
        <dbReference type="EMBL" id="WLJ25581.1"/>
    </source>
</evidence>
<dbReference type="EMBL" id="OQ890312">
    <property type="protein sequence ID" value="WLJ25581.1"/>
    <property type="molecule type" value="Genomic_DNA"/>
</dbReference>